<dbReference type="Gramene" id="C.cajan_31341.t">
    <property type="protein sequence ID" value="C.cajan_31341.t.cds1"/>
    <property type="gene ID" value="C.cajan_31341"/>
</dbReference>
<evidence type="ECO:0000313" key="2">
    <source>
        <dbReference type="EMBL" id="KYP47859.1"/>
    </source>
</evidence>
<name>A0A151RZ98_CAJCA</name>
<reference evidence="2" key="1">
    <citation type="journal article" date="2012" name="Nat. Biotechnol.">
        <title>Draft genome sequence of pigeonpea (Cajanus cajan), an orphan legume crop of resource-poor farmers.</title>
        <authorList>
            <person name="Varshney R.K."/>
            <person name="Chen W."/>
            <person name="Li Y."/>
            <person name="Bharti A.K."/>
            <person name="Saxena R.K."/>
            <person name="Schlueter J.A."/>
            <person name="Donoghue M.T."/>
            <person name="Azam S."/>
            <person name="Fan G."/>
            <person name="Whaley A.M."/>
            <person name="Farmer A.D."/>
            <person name="Sheridan J."/>
            <person name="Iwata A."/>
            <person name="Tuteja R."/>
            <person name="Penmetsa R.V."/>
            <person name="Wu W."/>
            <person name="Upadhyaya H.D."/>
            <person name="Yang S.P."/>
            <person name="Shah T."/>
            <person name="Saxena K.B."/>
            <person name="Michael T."/>
            <person name="McCombie W.R."/>
            <person name="Yang B."/>
            <person name="Zhang G."/>
            <person name="Yang H."/>
            <person name="Wang J."/>
            <person name="Spillane C."/>
            <person name="Cook D.R."/>
            <person name="May G.D."/>
            <person name="Xu X."/>
            <person name="Jackson S.A."/>
        </authorList>
    </citation>
    <scope>NUCLEOTIDE SEQUENCE [LARGE SCALE GENOMIC DNA]</scope>
</reference>
<dbReference type="AlphaFoldDB" id="A0A151RZ98"/>
<evidence type="ECO:0000259" key="1">
    <source>
        <dbReference type="Pfam" id="PF07727"/>
    </source>
</evidence>
<feature type="domain" description="Reverse transcriptase Ty1/copia-type" evidence="1">
    <location>
        <begin position="21"/>
        <end position="82"/>
    </location>
</feature>
<protein>
    <recommendedName>
        <fullName evidence="1">Reverse transcriptase Ty1/copia-type domain-containing protein</fullName>
    </recommendedName>
</protein>
<keyword evidence="3" id="KW-1185">Reference proteome</keyword>
<dbReference type="Proteomes" id="UP000075243">
    <property type="component" value="Unassembled WGS sequence"/>
</dbReference>
<dbReference type="Pfam" id="PF07727">
    <property type="entry name" value="RVT_2"/>
    <property type="match status" value="1"/>
</dbReference>
<dbReference type="STRING" id="3821.A0A151RZ98"/>
<gene>
    <name evidence="2" type="ORF">KK1_030494</name>
</gene>
<accession>A0A151RZ98</accession>
<evidence type="ECO:0000313" key="3">
    <source>
        <dbReference type="Proteomes" id="UP000075243"/>
    </source>
</evidence>
<sequence length="144" mass="16555">MREKYYILATKEGMKALEKNSTREIVNKPKDKKVGRCKWKFTVKNKTDGTLDKYKARLVAKGYSQTYGTGYETFALVAKMNTNWLYFLLQLILVGTYSHGCQSLVTTRKLVRVYEFTRAYLYNSEVNSFFSELGAISVNSGKLV</sequence>
<organism evidence="2 3">
    <name type="scientific">Cajanus cajan</name>
    <name type="common">Pigeon pea</name>
    <name type="synonym">Cajanus indicus</name>
    <dbReference type="NCBI Taxonomy" id="3821"/>
    <lineage>
        <taxon>Eukaryota</taxon>
        <taxon>Viridiplantae</taxon>
        <taxon>Streptophyta</taxon>
        <taxon>Embryophyta</taxon>
        <taxon>Tracheophyta</taxon>
        <taxon>Spermatophyta</taxon>
        <taxon>Magnoliopsida</taxon>
        <taxon>eudicotyledons</taxon>
        <taxon>Gunneridae</taxon>
        <taxon>Pentapetalae</taxon>
        <taxon>rosids</taxon>
        <taxon>fabids</taxon>
        <taxon>Fabales</taxon>
        <taxon>Fabaceae</taxon>
        <taxon>Papilionoideae</taxon>
        <taxon>50 kb inversion clade</taxon>
        <taxon>NPAAA clade</taxon>
        <taxon>indigoferoid/millettioid clade</taxon>
        <taxon>Phaseoleae</taxon>
        <taxon>Cajanus</taxon>
    </lineage>
</organism>
<dbReference type="EMBL" id="KQ483515">
    <property type="protein sequence ID" value="KYP47859.1"/>
    <property type="molecule type" value="Genomic_DNA"/>
</dbReference>
<proteinExistence type="predicted"/>
<dbReference type="InterPro" id="IPR013103">
    <property type="entry name" value="RVT_2"/>
</dbReference>